<dbReference type="AlphaFoldDB" id="A0A4U8TBX7"/>
<dbReference type="OrthoDB" id="9800865at2"/>
<keyword evidence="3" id="KW-0378">Hydrolase</keyword>
<organism evidence="3 4">
    <name type="scientific">Helicobacter jaachi</name>
    <dbReference type="NCBI Taxonomy" id="1677920"/>
    <lineage>
        <taxon>Bacteria</taxon>
        <taxon>Pseudomonadati</taxon>
        <taxon>Campylobacterota</taxon>
        <taxon>Epsilonproteobacteria</taxon>
        <taxon>Campylobacterales</taxon>
        <taxon>Helicobacteraceae</taxon>
        <taxon>Helicobacter</taxon>
    </lineage>
</organism>
<dbReference type="GO" id="GO:0008835">
    <property type="term" value="F:diaminohydroxyphosphoribosylaminopyrimidine deaminase activity"/>
    <property type="evidence" value="ECO:0007669"/>
    <property type="project" value="UniProtKB-EC"/>
</dbReference>
<evidence type="ECO:0000313" key="3">
    <source>
        <dbReference type="EMBL" id="TLD97450.1"/>
    </source>
</evidence>
<keyword evidence="4" id="KW-1185">Reference proteome</keyword>
<evidence type="ECO:0000313" key="4">
    <source>
        <dbReference type="Proteomes" id="UP000029733"/>
    </source>
</evidence>
<feature type="domain" description="CMP/dCMP-type deaminase" evidence="2">
    <location>
        <begin position="4"/>
        <end position="142"/>
    </location>
</feature>
<gene>
    <name evidence="3" type="primary">ribD</name>
    <name evidence="3" type="ORF">LS71_001480</name>
</gene>
<dbReference type="InterPro" id="IPR002125">
    <property type="entry name" value="CMP_dCMP_dom"/>
</dbReference>
<dbReference type="PANTHER" id="PTHR11079:SF162">
    <property type="entry name" value="RIBOFLAVIN BIOSYNTHESIS PROTEIN PYRD, CHLOROPLASTIC"/>
    <property type="match status" value="1"/>
</dbReference>
<dbReference type="Proteomes" id="UP000029733">
    <property type="component" value="Unassembled WGS sequence"/>
</dbReference>
<dbReference type="PROSITE" id="PS51747">
    <property type="entry name" value="CYT_DCMP_DEAMINASES_2"/>
    <property type="match status" value="1"/>
</dbReference>
<accession>A0A4U8TBX7</accession>
<dbReference type="Gene3D" id="3.40.140.10">
    <property type="entry name" value="Cytidine Deaminase, domain 2"/>
    <property type="match status" value="1"/>
</dbReference>
<protein>
    <submittedName>
        <fullName evidence="3">Bifunctional diaminohydroxyphosphoribosylaminopyrimidine deaminase/5-amino-6-(5-phosphoribosylamino)uracil reductase RibD</fullName>
        <ecNumber evidence="3">1.1.1.193</ecNumber>
        <ecNumber evidence="3">3.5.4.26</ecNumber>
    </submittedName>
</protein>
<dbReference type="GO" id="GO:0008703">
    <property type="term" value="F:5-amino-6-(5-phosphoribosylamino)uracil reductase activity"/>
    <property type="evidence" value="ECO:0007669"/>
    <property type="project" value="UniProtKB-EC"/>
</dbReference>
<keyword evidence="3" id="KW-0560">Oxidoreductase</keyword>
<dbReference type="EMBL" id="JRPR02000001">
    <property type="protein sequence ID" value="TLD97450.1"/>
    <property type="molecule type" value="Genomic_DNA"/>
</dbReference>
<comment type="caution">
    <text evidence="3">The sequence shown here is derived from an EMBL/GenBank/DDBJ whole genome shotgun (WGS) entry which is preliminary data.</text>
</comment>
<proteinExistence type="predicted"/>
<name>A0A4U8TBX7_9HELI</name>
<dbReference type="PANTHER" id="PTHR11079">
    <property type="entry name" value="CYTOSINE DEAMINASE FAMILY MEMBER"/>
    <property type="match status" value="1"/>
</dbReference>
<dbReference type="InterPro" id="IPR016193">
    <property type="entry name" value="Cytidine_deaminase-like"/>
</dbReference>
<sequence>MNCDEILLNHCCNLAWQTQSLALPNPSVGAMVVDKNGNILGQGVHKIAGSPHAEVLALQEAYYTLSRDERILALKKSDDIHAFLLQNHNQMFKECALYVSLEPCNHKGKTPPCAHLLAQLGFAKVCIAALDNHALAAGGREYLISHGINAIFVQSPALQEAAHNLLLPFETLRQKGRFVLFKLAHRLDGSYTQGRISSQISQIFTHNQRSVCDWLCISGKTLNTDNPKLNARYALPPYDKTHLPQIGIISRHVDSISEHLASRARIIKDIEAFRALGGFIIVEGGFNLLSMLKDEIDMLLIHAAFWCDGAHNNAHFIPHNLKAHFKLIHTMPLGEDLAIWLR</sequence>
<dbReference type="CDD" id="cd01284">
    <property type="entry name" value="Riboflavin_deaminase-reductase"/>
    <property type="match status" value="1"/>
</dbReference>
<dbReference type="UniPathway" id="UPA00275"/>
<evidence type="ECO:0000256" key="1">
    <source>
        <dbReference type="ARBA" id="ARBA00005104"/>
    </source>
</evidence>
<dbReference type="STRING" id="1677920.LS71_00350"/>
<dbReference type="Pfam" id="PF00383">
    <property type="entry name" value="dCMP_cyt_deam_1"/>
    <property type="match status" value="1"/>
</dbReference>
<dbReference type="NCBIfam" id="TIGR00326">
    <property type="entry name" value="eubact_ribD"/>
    <property type="match status" value="1"/>
</dbReference>
<dbReference type="EC" id="1.1.1.193" evidence="3"/>
<dbReference type="SUPFAM" id="SSF53597">
    <property type="entry name" value="Dihydrofolate reductase-like"/>
    <property type="match status" value="1"/>
</dbReference>
<dbReference type="GO" id="GO:0009231">
    <property type="term" value="P:riboflavin biosynthetic process"/>
    <property type="evidence" value="ECO:0007669"/>
    <property type="project" value="UniProtKB-UniPathway"/>
</dbReference>
<dbReference type="Gene3D" id="3.40.430.10">
    <property type="entry name" value="Dihydrofolate Reductase, subunit A"/>
    <property type="match status" value="1"/>
</dbReference>
<evidence type="ECO:0000259" key="2">
    <source>
        <dbReference type="PROSITE" id="PS51747"/>
    </source>
</evidence>
<dbReference type="InterPro" id="IPR004794">
    <property type="entry name" value="Eubact_RibD"/>
</dbReference>
<dbReference type="EC" id="3.5.4.26" evidence="3"/>
<dbReference type="InterPro" id="IPR024072">
    <property type="entry name" value="DHFR-like_dom_sf"/>
</dbReference>
<comment type="pathway">
    <text evidence="1">Cofactor biosynthesis; riboflavin biosynthesis.</text>
</comment>
<dbReference type="SUPFAM" id="SSF53927">
    <property type="entry name" value="Cytidine deaminase-like"/>
    <property type="match status" value="1"/>
</dbReference>
<reference evidence="3 4" key="1">
    <citation type="journal article" date="2014" name="Genome Announc.">
        <title>Draft genome sequences of eight enterohepatic helicobacter species isolated from both laboratory and wild rodents.</title>
        <authorList>
            <person name="Sheh A."/>
            <person name="Shen Z."/>
            <person name="Fox J.G."/>
        </authorList>
    </citation>
    <scope>NUCLEOTIDE SEQUENCE [LARGE SCALE GENOMIC DNA]</scope>
    <source>
        <strain evidence="3 4">MIT 09-6949</strain>
    </source>
</reference>
<dbReference type="RefSeq" id="WP_034352123.1">
    <property type="nucleotide sequence ID" value="NZ_JRPR02000001.1"/>
</dbReference>